<accession>A0A6C0JUZ0</accession>
<dbReference type="EMBL" id="MN740739">
    <property type="protein sequence ID" value="QHU09565.1"/>
    <property type="molecule type" value="Genomic_DNA"/>
</dbReference>
<dbReference type="AlphaFoldDB" id="A0A6C0JUZ0"/>
<proteinExistence type="predicted"/>
<sequence>MPPSLFLMERNKTRKLKGQLGKSAKRKARREALVMSHRRGTQRSAPVALAPIKIPKKELKKIAMAVDLELRRSARIATRKSNSASAVATAPVSARSASLKKAAKSASAKTVSLLYPSLLSGPAPGVLKSKVDSAWAKYIDQKRRNAGVQRLRVNREPANSELNSLATSLSRTFGDVSTRYAGPKRHHLTEGNERKLAVIAENENENK</sequence>
<evidence type="ECO:0000313" key="1">
    <source>
        <dbReference type="EMBL" id="QHU09565.1"/>
    </source>
</evidence>
<reference evidence="1" key="1">
    <citation type="journal article" date="2020" name="Nature">
        <title>Giant virus diversity and host interactions through global metagenomics.</title>
        <authorList>
            <person name="Schulz F."/>
            <person name="Roux S."/>
            <person name="Paez-Espino D."/>
            <person name="Jungbluth S."/>
            <person name="Walsh D.A."/>
            <person name="Denef V.J."/>
            <person name="McMahon K.D."/>
            <person name="Konstantinidis K.T."/>
            <person name="Eloe-Fadrosh E.A."/>
            <person name="Kyrpides N.C."/>
            <person name="Woyke T."/>
        </authorList>
    </citation>
    <scope>NUCLEOTIDE SEQUENCE</scope>
    <source>
        <strain evidence="1">GVMAG-S-1101164-105</strain>
    </source>
</reference>
<name>A0A6C0JUZ0_9ZZZZ</name>
<organism evidence="1">
    <name type="scientific">viral metagenome</name>
    <dbReference type="NCBI Taxonomy" id="1070528"/>
    <lineage>
        <taxon>unclassified sequences</taxon>
        <taxon>metagenomes</taxon>
        <taxon>organismal metagenomes</taxon>
    </lineage>
</organism>
<protein>
    <submittedName>
        <fullName evidence="1">Uncharacterized protein</fullName>
    </submittedName>
</protein>